<proteinExistence type="inferred from homology"/>
<dbReference type="Pfam" id="PF01266">
    <property type="entry name" value="DAO"/>
    <property type="match status" value="1"/>
</dbReference>
<dbReference type="InterPro" id="IPR006076">
    <property type="entry name" value="FAD-dep_OxRdtase"/>
</dbReference>
<evidence type="ECO:0000256" key="5">
    <source>
        <dbReference type="ARBA" id="ARBA00017956"/>
    </source>
</evidence>
<dbReference type="NCBIfam" id="NF008313">
    <property type="entry name" value="PRK11101.1"/>
    <property type="match status" value="1"/>
</dbReference>
<comment type="caution">
    <text evidence="11">The sequence shown here is derived from an EMBL/GenBank/DDBJ whole genome shotgun (WGS) entry which is preliminary data.</text>
</comment>
<name>A0A1H9V0T0_9BACI</name>
<dbReference type="InterPro" id="IPR017752">
    <property type="entry name" value="G3P_DH_GlpA_su"/>
</dbReference>
<evidence type="ECO:0000256" key="1">
    <source>
        <dbReference type="ARBA" id="ARBA00001974"/>
    </source>
</evidence>
<dbReference type="InterPro" id="IPR041854">
    <property type="entry name" value="BFD-like_2Fe2S-bd_dom_sf"/>
</dbReference>
<dbReference type="GO" id="GO:0006072">
    <property type="term" value="P:glycerol-3-phosphate metabolic process"/>
    <property type="evidence" value="ECO:0007669"/>
    <property type="project" value="InterPro"/>
</dbReference>
<keyword evidence="8" id="KW-0560">Oxidoreductase</keyword>
<protein>
    <recommendedName>
        <fullName evidence="5">Aerobic glycerol-3-phosphate dehydrogenase</fullName>
        <ecNumber evidence="4">1.1.5.3</ecNumber>
    </recommendedName>
</protein>
<evidence type="ECO:0000256" key="7">
    <source>
        <dbReference type="ARBA" id="ARBA00022827"/>
    </source>
</evidence>
<dbReference type="Gene3D" id="1.10.10.1100">
    <property type="entry name" value="BFD-like [2Fe-2S]-binding domain"/>
    <property type="match status" value="1"/>
</dbReference>
<keyword evidence="12" id="KW-1185">Reference proteome</keyword>
<evidence type="ECO:0000256" key="6">
    <source>
        <dbReference type="ARBA" id="ARBA00022630"/>
    </source>
</evidence>
<keyword evidence="6" id="KW-0285">Flavoprotein</keyword>
<dbReference type="AlphaFoldDB" id="A0A1H9V0T0"/>
<accession>A0A1H9V0T0</accession>
<dbReference type="SUPFAM" id="SSF51905">
    <property type="entry name" value="FAD/NAD(P)-binding domain"/>
    <property type="match status" value="1"/>
</dbReference>
<feature type="domain" description="FAD dependent oxidoreductase" evidence="10">
    <location>
        <begin position="8"/>
        <end position="334"/>
    </location>
</feature>
<comment type="pathway">
    <text evidence="2">Polyol metabolism; glycerol degradation via glycerol kinase pathway; glycerone phosphate from sn-glycerol 3-phosphate (aerobic route): step 1/1.</text>
</comment>
<dbReference type="CDD" id="cd19946">
    <property type="entry name" value="GlpA-like_Fer2_BFD-like"/>
    <property type="match status" value="1"/>
</dbReference>
<dbReference type="PRINTS" id="PR01001">
    <property type="entry name" value="FADG3PDH"/>
</dbReference>
<evidence type="ECO:0000256" key="9">
    <source>
        <dbReference type="ARBA" id="ARBA00049055"/>
    </source>
</evidence>
<dbReference type="InterPro" id="IPR036188">
    <property type="entry name" value="FAD/NAD-bd_sf"/>
</dbReference>
<dbReference type="EMBL" id="FOGV01000017">
    <property type="protein sequence ID" value="SES15345.1"/>
    <property type="molecule type" value="Genomic_DNA"/>
</dbReference>
<comment type="cofactor">
    <cofactor evidence="1">
        <name>FAD</name>
        <dbReference type="ChEBI" id="CHEBI:57692"/>
    </cofactor>
</comment>
<evidence type="ECO:0000256" key="2">
    <source>
        <dbReference type="ARBA" id="ARBA00004977"/>
    </source>
</evidence>
<evidence type="ECO:0000313" key="11">
    <source>
        <dbReference type="EMBL" id="SES15345.1"/>
    </source>
</evidence>
<dbReference type="GO" id="GO:0019563">
    <property type="term" value="P:glycerol catabolic process"/>
    <property type="evidence" value="ECO:0007669"/>
    <property type="project" value="UniProtKB-UniPathway"/>
</dbReference>
<dbReference type="GO" id="GO:0009331">
    <property type="term" value="C:glycerol-3-phosphate dehydrogenase (FAD) complex"/>
    <property type="evidence" value="ECO:0007669"/>
    <property type="project" value="InterPro"/>
</dbReference>
<evidence type="ECO:0000256" key="4">
    <source>
        <dbReference type="ARBA" id="ARBA00013029"/>
    </source>
</evidence>
<evidence type="ECO:0000313" key="12">
    <source>
        <dbReference type="Proteomes" id="UP000199318"/>
    </source>
</evidence>
<comment type="similarity">
    <text evidence="3">Belongs to the FAD-dependent glycerol-3-phosphate dehydrogenase family.</text>
</comment>
<keyword evidence="7" id="KW-0274">FAD</keyword>
<evidence type="ECO:0000256" key="8">
    <source>
        <dbReference type="ARBA" id="ARBA00023002"/>
    </source>
</evidence>
<dbReference type="NCBIfam" id="TIGR03377">
    <property type="entry name" value="glycerol3P_GlpA"/>
    <property type="match status" value="1"/>
</dbReference>
<dbReference type="GO" id="GO:0004368">
    <property type="term" value="F:glycerol-3-phosphate dehydrogenase (quinone) activity"/>
    <property type="evidence" value="ECO:0007669"/>
    <property type="project" value="UniProtKB-EC"/>
</dbReference>
<dbReference type="GO" id="GO:0010181">
    <property type="term" value="F:FMN binding"/>
    <property type="evidence" value="ECO:0007669"/>
    <property type="project" value="InterPro"/>
</dbReference>
<dbReference type="UniPathway" id="UPA00618">
    <property type="reaction ID" value="UER00673"/>
</dbReference>
<dbReference type="GO" id="GO:0005886">
    <property type="term" value="C:plasma membrane"/>
    <property type="evidence" value="ECO:0007669"/>
    <property type="project" value="InterPro"/>
</dbReference>
<dbReference type="Gene3D" id="3.50.50.60">
    <property type="entry name" value="FAD/NAD(P)-binding domain"/>
    <property type="match status" value="3"/>
</dbReference>
<dbReference type="Proteomes" id="UP000199318">
    <property type="component" value="Unassembled WGS sequence"/>
</dbReference>
<gene>
    <name evidence="11" type="ORF">SAMN05444126_11722</name>
</gene>
<dbReference type="InterPro" id="IPR000447">
    <property type="entry name" value="G3P_DH_FAD-dep"/>
</dbReference>
<dbReference type="STRING" id="1464123.SAMN05444126_11722"/>
<dbReference type="OrthoDB" id="9801699at2"/>
<sequence length="540" mass="59408">MTARFETDVVIIGGGVTGAGVVRDLTLRGIRAILVEQQDVVHGTSSRNHGLLHSGGRYAVRDENAAIESYRENLILKETVPGSIEQTGGLFVKVPGDDDDYVRQWLKSCEKVGIPTEEVSVKQALKEEPYLNRDAEAVFRVPDGAVDPFTLTADVIADAADRGGGLLRYHEVTSISRQNGQVESVTVQDRFTGELKQIETSIVINAAGPWAAHVARMADVPMELINNKGTLTVLNQRINRQVINRLRMPGDADIFVPAHNVTIFGTTGVNVDRPDDTSLDRDEIREMIQEGAALVPEVENIRMIRAFSGSRPLYQEKADGDASGRGVTRGMALLDHEKRDGLGGFITISGGKLTTFRYMAEKTADLAAEKLGVQAECTTDREPVPHRVTDRDFSKWDLSPAAQKKVQYWAGTNVERLEKSLHESVNASDVICECEQVTWAELEADFPEDRPFHLGDLRRRTRLGMGTCQGTFCHQRAAALAVENGYATNQEAEAALVNALETRKKGMTPLGDEQTRRQTEMMDAIYCVSLGMQKEGESNV</sequence>
<dbReference type="RefSeq" id="WP_093073370.1">
    <property type="nucleotide sequence ID" value="NZ_FOGV01000017.1"/>
</dbReference>
<evidence type="ECO:0000256" key="3">
    <source>
        <dbReference type="ARBA" id="ARBA00007330"/>
    </source>
</evidence>
<dbReference type="SUPFAM" id="SSF54373">
    <property type="entry name" value="FAD-linked reductases, C-terminal domain"/>
    <property type="match status" value="1"/>
</dbReference>
<reference evidence="12" key="1">
    <citation type="submission" date="2016-10" db="EMBL/GenBank/DDBJ databases">
        <authorList>
            <person name="de Groot N.N."/>
        </authorList>
    </citation>
    <scope>NUCLEOTIDE SEQUENCE [LARGE SCALE GENOMIC DNA]</scope>
    <source>
        <strain evidence="12">10nlg</strain>
    </source>
</reference>
<comment type="catalytic activity">
    <reaction evidence="9">
        <text>a quinone + sn-glycerol 3-phosphate = dihydroxyacetone phosphate + a quinol</text>
        <dbReference type="Rhea" id="RHEA:18977"/>
        <dbReference type="ChEBI" id="CHEBI:24646"/>
        <dbReference type="ChEBI" id="CHEBI:57597"/>
        <dbReference type="ChEBI" id="CHEBI:57642"/>
        <dbReference type="ChEBI" id="CHEBI:132124"/>
        <dbReference type="EC" id="1.1.5.3"/>
    </reaction>
</comment>
<dbReference type="PANTHER" id="PTHR11985">
    <property type="entry name" value="GLYCEROL-3-PHOSPHATE DEHYDROGENASE"/>
    <property type="match status" value="1"/>
</dbReference>
<dbReference type="EC" id="1.1.5.3" evidence="4"/>
<evidence type="ECO:0000259" key="10">
    <source>
        <dbReference type="Pfam" id="PF01266"/>
    </source>
</evidence>
<organism evidence="11 12">
    <name type="scientific">Salisediminibacterium halotolerans</name>
    <dbReference type="NCBI Taxonomy" id="517425"/>
    <lineage>
        <taxon>Bacteria</taxon>
        <taxon>Bacillati</taxon>
        <taxon>Bacillota</taxon>
        <taxon>Bacilli</taxon>
        <taxon>Bacillales</taxon>
        <taxon>Bacillaceae</taxon>
        <taxon>Salisediminibacterium</taxon>
    </lineage>
</organism>
<dbReference type="GO" id="GO:0050660">
    <property type="term" value="F:flavin adenine dinucleotide binding"/>
    <property type="evidence" value="ECO:0007669"/>
    <property type="project" value="InterPro"/>
</dbReference>
<dbReference type="PANTHER" id="PTHR11985:SF15">
    <property type="entry name" value="GLYCEROL-3-PHOSPHATE DEHYDROGENASE, MITOCHONDRIAL"/>
    <property type="match status" value="1"/>
</dbReference>